<evidence type="ECO:0000256" key="5">
    <source>
        <dbReference type="ARBA" id="ARBA00023284"/>
    </source>
</evidence>
<gene>
    <name evidence="7" type="ORF">D6C00_07455</name>
</gene>
<name>A0A426QJ62_9GAMM</name>
<evidence type="ECO:0000256" key="4">
    <source>
        <dbReference type="ARBA" id="ARBA00023157"/>
    </source>
</evidence>
<evidence type="ECO:0000313" key="8">
    <source>
        <dbReference type="Proteomes" id="UP000287798"/>
    </source>
</evidence>
<dbReference type="RefSeq" id="WP_125181138.1">
    <property type="nucleotide sequence ID" value="NZ_QZMU01000001.1"/>
</dbReference>
<keyword evidence="3" id="KW-0249">Electron transport</keyword>
<sequence length="87" mass="9842">MARLTVYSTGHCPICDKSKALLQKWRIAYNEIRIDGDPAALREFSRLTQGARMVPQFTLDGEWIGGFADLTELHMEGRLDELMEIGS</sequence>
<dbReference type="InterPro" id="IPR014025">
    <property type="entry name" value="Glutaredoxin_subgr"/>
</dbReference>
<evidence type="ECO:0000259" key="6">
    <source>
        <dbReference type="Pfam" id="PF00462"/>
    </source>
</evidence>
<dbReference type="PANTHER" id="PTHR46679">
    <property type="match status" value="1"/>
</dbReference>
<keyword evidence="4" id="KW-1015">Disulfide bond</keyword>
<evidence type="ECO:0000256" key="3">
    <source>
        <dbReference type="ARBA" id="ARBA00022982"/>
    </source>
</evidence>
<reference evidence="7 8" key="1">
    <citation type="journal article" date="2010" name="Int. J. Syst. Evol. Microbiol.">
        <title>Thiohalobacter thiocyanaticus gen. nov., sp. nov., a moderately halophilic, sulfur-oxidizing gammaproteobacterium from hypersaline lakes, that utilizes thiocyanate.</title>
        <authorList>
            <person name="Sorokin D.Y."/>
            <person name="Kovaleva O.L."/>
            <person name="Tourova T.P."/>
            <person name="Muyzer G."/>
        </authorList>
    </citation>
    <scope>NUCLEOTIDE SEQUENCE [LARGE SCALE GENOMIC DNA]</scope>
    <source>
        <strain evidence="7 8">Hrh1</strain>
    </source>
</reference>
<organism evidence="7 8">
    <name type="scientific">Thiohalobacter thiocyanaticus</name>
    <dbReference type="NCBI Taxonomy" id="585455"/>
    <lineage>
        <taxon>Bacteria</taxon>
        <taxon>Pseudomonadati</taxon>
        <taxon>Pseudomonadota</taxon>
        <taxon>Gammaproteobacteria</taxon>
        <taxon>Thiohalobacterales</taxon>
        <taxon>Thiohalobacteraceae</taxon>
        <taxon>Thiohalobacter</taxon>
    </lineage>
</organism>
<dbReference type="Proteomes" id="UP000287798">
    <property type="component" value="Unassembled WGS sequence"/>
</dbReference>
<evidence type="ECO:0000256" key="2">
    <source>
        <dbReference type="ARBA" id="ARBA00022448"/>
    </source>
</evidence>
<comment type="similarity">
    <text evidence="1">Belongs to the glutaredoxin family.</text>
</comment>
<dbReference type="OrthoDB" id="9814618at2"/>
<dbReference type="PROSITE" id="PS51354">
    <property type="entry name" value="GLUTAREDOXIN_2"/>
    <property type="match status" value="1"/>
</dbReference>
<dbReference type="PANTHER" id="PTHR46679:SF1">
    <property type="entry name" value="GLUTAREDOXIN-2, MITOCHONDRIAL"/>
    <property type="match status" value="1"/>
</dbReference>
<proteinExistence type="inferred from homology"/>
<comment type="caution">
    <text evidence="7">The sequence shown here is derived from an EMBL/GenBank/DDBJ whole genome shotgun (WGS) entry which is preliminary data.</text>
</comment>
<protein>
    <submittedName>
        <fullName evidence="7">Glutaredoxin</fullName>
    </submittedName>
</protein>
<evidence type="ECO:0000256" key="1">
    <source>
        <dbReference type="ARBA" id="ARBA00007787"/>
    </source>
</evidence>
<dbReference type="PRINTS" id="PR00160">
    <property type="entry name" value="GLUTAREDOXIN"/>
</dbReference>
<evidence type="ECO:0000313" key="7">
    <source>
        <dbReference type="EMBL" id="RRQ21799.1"/>
    </source>
</evidence>
<dbReference type="GO" id="GO:0015035">
    <property type="term" value="F:protein-disulfide reductase activity"/>
    <property type="evidence" value="ECO:0007669"/>
    <property type="project" value="TreeGrafter"/>
</dbReference>
<dbReference type="InterPro" id="IPR002109">
    <property type="entry name" value="Glutaredoxin"/>
</dbReference>
<dbReference type="Gene3D" id="3.40.30.10">
    <property type="entry name" value="Glutaredoxin"/>
    <property type="match status" value="1"/>
</dbReference>
<dbReference type="InterPro" id="IPR036249">
    <property type="entry name" value="Thioredoxin-like_sf"/>
</dbReference>
<keyword evidence="8" id="KW-1185">Reference proteome</keyword>
<feature type="domain" description="Glutaredoxin" evidence="6">
    <location>
        <begin position="5"/>
        <end position="64"/>
    </location>
</feature>
<keyword evidence="5" id="KW-0676">Redox-active center</keyword>
<dbReference type="EMBL" id="QZMU01000001">
    <property type="protein sequence ID" value="RRQ21799.1"/>
    <property type="molecule type" value="Genomic_DNA"/>
</dbReference>
<dbReference type="SUPFAM" id="SSF52833">
    <property type="entry name" value="Thioredoxin-like"/>
    <property type="match status" value="1"/>
</dbReference>
<dbReference type="AlphaFoldDB" id="A0A426QJ62"/>
<accession>A0A426QJ62</accession>
<keyword evidence="2" id="KW-0813">Transport</keyword>
<dbReference type="Pfam" id="PF00462">
    <property type="entry name" value="Glutaredoxin"/>
    <property type="match status" value="1"/>
</dbReference>